<dbReference type="EMBL" id="CP048711">
    <property type="protein sequence ID" value="QIB65100.1"/>
    <property type="molecule type" value="Genomic_DNA"/>
</dbReference>
<dbReference type="AlphaFoldDB" id="A0A6C0TZ60"/>
<keyword evidence="1" id="KW-0436">Ligase</keyword>
<proteinExistence type="predicted"/>
<dbReference type="InterPro" id="IPR042099">
    <property type="entry name" value="ANL_N_sf"/>
</dbReference>
<protein>
    <submittedName>
        <fullName evidence="1">Phenylacetate--CoA ligase</fullName>
    </submittedName>
</protein>
<dbReference type="SUPFAM" id="SSF56801">
    <property type="entry name" value="Acetyl-CoA synthetase-like"/>
    <property type="match status" value="1"/>
</dbReference>
<dbReference type="InterPro" id="IPR045851">
    <property type="entry name" value="AMP-bd_C_sf"/>
</dbReference>
<name>A0A6C0TZ60_9GAMM</name>
<evidence type="ECO:0000313" key="2">
    <source>
        <dbReference type="Proteomes" id="UP000477680"/>
    </source>
</evidence>
<keyword evidence="2" id="KW-1185">Reference proteome</keyword>
<dbReference type="GO" id="GO:0016874">
    <property type="term" value="F:ligase activity"/>
    <property type="evidence" value="ECO:0007669"/>
    <property type="project" value="UniProtKB-KW"/>
</dbReference>
<accession>A0A6C0TZ60</accession>
<dbReference type="Gene3D" id="3.30.300.30">
    <property type="match status" value="1"/>
</dbReference>
<evidence type="ECO:0000313" key="1">
    <source>
        <dbReference type="EMBL" id="QIB65100.1"/>
    </source>
</evidence>
<dbReference type="Proteomes" id="UP000477680">
    <property type="component" value="Chromosome"/>
</dbReference>
<dbReference type="PANTHER" id="PTHR43845">
    <property type="entry name" value="BLR5969 PROTEIN"/>
    <property type="match status" value="1"/>
</dbReference>
<dbReference type="RefSeq" id="WP_163494342.1">
    <property type="nucleotide sequence ID" value="NZ_CP048711.1"/>
</dbReference>
<organism evidence="1 2">
    <name type="scientific">Kineobactrum salinum</name>
    <dbReference type="NCBI Taxonomy" id="2708301"/>
    <lineage>
        <taxon>Bacteria</taxon>
        <taxon>Pseudomonadati</taxon>
        <taxon>Pseudomonadota</taxon>
        <taxon>Gammaproteobacteria</taxon>
        <taxon>Cellvibrionales</taxon>
        <taxon>Halieaceae</taxon>
        <taxon>Kineobactrum</taxon>
    </lineage>
</organism>
<gene>
    <name evidence="1" type="ORF">G3T16_06490</name>
</gene>
<sequence>MTKVLHHSDVDHLGDEDLRRLQFSKLRQQLVRVYEQSPYYRQKFKAAGVNPHRLRGWDDYANYPFFDKEEERISQERSRDELRHPFGMHVTCEVSAINRISASSGTTGTPTYIGYTARDRAVSEEHFARMAARMGLAQGDRALFAGVMSMWVVGIPSVDAMLNLGFCVIPIGGLAKTERFAQTAIDTRPDFIMCTPSYGLHLIKAVPEKTRWRTQDFGIRKMLVFGEPGGSIPEIRQRLSEGFGGAEVYDMSGGTGCNNPLGVSCEAHNGIHIFSSDNALMEVLDSDLMPQPLENGVEGEVVFTGLVKECQPLVRWRDKDLIRVYTDPCPCGRPGPRIEFLGRIDDMLLVKGVNVFPNAVRDVVARSSDLVSGDIQIIRHSPSAVVEAPVEVQVCLKPDVADEPRESLKLRLEEILQNTLRFRARVKLIDPEGFTLEYGSTGKAKLVRTLSTSKPVV</sequence>
<dbReference type="PANTHER" id="PTHR43845:SF1">
    <property type="entry name" value="BLR5969 PROTEIN"/>
    <property type="match status" value="1"/>
</dbReference>
<dbReference type="Gene3D" id="3.40.50.12780">
    <property type="entry name" value="N-terminal domain of ligase-like"/>
    <property type="match status" value="1"/>
</dbReference>
<dbReference type="KEGG" id="kim:G3T16_06490"/>
<reference evidence="1 2" key="1">
    <citation type="submission" date="2020-02" db="EMBL/GenBank/DDBJ databases">
        <title>Genome sequencing for Kineobactrum sp. M2.</title>
        <authorList>
            <person name="Park S.-J."/>
        </authorList>
    </citation>
    <scope>NUCLEOTIDE SEQUENCE [LARGE SCALE GENOMIC DNA]</scope>
    <source>
        <strain evidence="1 2">M2</strain>
    </source>
</reference>